<gene>
    <name evidence="1" type="ORF">Golob_022984</name>
</gene>
<name>A0A7J8LI55_9ROSI</name>
<dbReference type="AlphaFoldDB" id="A0A7J8LI55"/>
<evidence type="ECO:0000313" key="2">
    <source>
        <dbReference type="Proteomes" id="UP000593572"/>
    </source>
</evidence>
<sequence length="43" mass="4984">MISTKSTYNDRIRIGWSSTRDISKCGKISMIIYLLANRLSFRS</sequence>
<accession>A0A7J8LI55</accession>
<protein>
    <submittedName>
        <fullName evidence="1">Uncharacterized protein</fullName>
    </submittedName>
</protein>
<organism evidence="1 2">
    <name type="scientific">Gossypium lobatum</name>
    <dbReference type="NCBI Taxonomy" id="34289"/>
    <lineage>
        <taxon>Eukaryota</taxon>
        <taxon>Viridiplantae</taxon>
        <taxon>Streptophyta</taxon>
        <taxon>Embryophyta</taxon>
        <taxon>Tracheophyta</taxon>
        <taxon>Spermatophyta</taxon>
        <taxon>Magnoliopsida</taxon>
        <taxon>eudicotyledons</taxon>
        <taxon>Gunneridae</taxon>
        <taxon>Pentapetalae</taxon>
        <taxon>rosids</taxon>
        <taxon>malvids</taxon>
        <taxon>Malvales</taxon>
        <taxon>Malvaceae</taxon>
        <taxon>Malvoideae</taxon>
        <taxon>Gossypium</taxon>
    </lineage>
</organism>
<comment type="caution">
    <text evidence="1">The sequence shown here is derived from an EMBL/GenBank/DDBJ whole genome shotgun (WGS) entry which is preliminary data.</text>
</comment>
<evidence type="ECO:0000313" key="1">
    <source>
        <dbReference type="EMBL" id="MBA0552146.1"/>
    </source>
</evidence>
<dbReference type="EMBL" id="JABEZX010000003">
    <property type="protein sequence ID" value="MBA0552146.1"/>
    <property type="molecule type" value="Genomic_DNA"/>
</dbReference>
<keyword evidence="2" id="KW-1185">Reference proteome</keyword>
<dbReference type="Proteomes" id="UP000593572">
    <property type="component" value="Unassembled WGS sequence"/>
</dbReference>
<reference evidence="1 2" key="1">
    <citation type="journal article" date="2019" name="Genome Biol. Evol.">
        <title>Insights into the evolution of the New World diploid cottons (Gossypium, subgenus Houzingenia) based on genome sequencing.</title>
        <authorList>
            <person name="Grover C.E."/>
            <person name="Arick M.A. 2nd"/>
            <person name="Thrash A."/>
            <person name="Conover J.L."/>
            <person name="Sanders W.S."/>
            <person name="Peterson D.G."/>
            <person name="Frelichowski J.E."/>
            <person name="Scheffler J.A."/>
            <person name="Scheffler B.E."/>
            <person name="Wendel J.F."/>
        </authorList>
    </citation>
    <scope>NUCLEOTIDE SEQUENCE [LARGE SCALE GENOMIC DNA]</scope>
    <source>
        <strain evidence="1">157</strain>
        <tissue evidence="1">Leaf</tissue>
    </source>
</reference>
<proteinExistence type="predicted"/>